<dbReference type="Pfam" id="PF25874">
    <property type="entry name" value="WHD_plant_repro"/>
    <property type="match status" value="1"/>
</dbReference>
<gene>
    <name evidence="2" type="ORF">Ahy_A08g041054</name>
</gene>
<dbReference type="PANTHER" id="PTHR46740:SF1">
    <property type="entry name" value="DYAD PROTEIN"/>
    <property type="match status" value="1"/>
</dbReference>
<keyword evidence="3" id="KW-1185">Reference proteome</keyword>
<evidence type="ECO:0000259" key="1">
    <source>
        <dbReference type="Pfam" id="PF25874"/>
    </source>
</evidence>
<dbReference type="InterPro" id="IPR059080">
    <property type="entry name" value="WHD_PTC1"/>
</dbReference>
<accession>A0A445C1H4</accession>
<comment type="caution">
    <text evidence="2">The sequence shown here is derived from an EMBL/GenBank/DDBJ whole genome shotgun (WGS) entry which is preliminary data.</text>
</comment>
<dbReference type="EMBL" id="SDMP01000008">
    <property type="protein sequence ID" value="RYR44777.1"/>
    <property type="molecule type" value="Genomic_DNA"/>
</dbReference>
<name>A0A445C1H4_ARAHY</name>
<dbReference type="STRING" id="3818.A0A445C1H4"/>
<proteinExistence type="predicted"/>
<dbReference type="AlphaFoldDB" id="A0A445C1H4"/>
<dbReference type="GO" id="GO:0051177">
    <property type="term" value="P:meiotic sister chromatid cohesion"/>
    <property type="evidence" value="ECO:0007669"/>
    <property type="project" value="InterPro"/>
</dbReference>
<evidence type="ECO:0000313" key="2">
    <source>
        <dbReference type="EMBL" id="RYR44777.1"/>
    </source>
</evidence>
<organism evidence="2 3">
    <name type="scientific">Arachis hypogaea</name>
    <name type="common">Peanut</name>
    <dbReference type="NCBI Taxonomy" id="3818"/>
    <lineage>
        <taxon>Eukaryota</taxon>
        <taxon>Viridiplantae</taxon>
        <taxon>Streptophyta</taxon>
        <taxon>Embryophyta</taxon>
        <taxon>Tracheophyta</taxon>
        <taxon>Spermatophyta</taxon>
        <taxon>Magnoliopsida</taxon>
        <taxon>eudicotyledons</taxon>
        <taxon>Gunneridae</taxon>
        <taxon>Pentapetalae</taxon>
        <taxon>rosids</taxon>
        <taxon>fabids</taxon>
        <taxon>Fabales</taxon>
        <taxon>Fabaceae</taxon>
        <taxon>Papilionoideae</taxon>
        <taxon>50 kb inversion clade</taxon>
        <taxon>dalbergioids sensu lato</taxon>
        <taxon>Dalbergieae</taxon>
        <taxon>Pterocarpus clade</taxon>
        <taxon>Arachis</taxon>
    </lineage>
</organism>
<protein>
    <recommendedName>
        <fullName evidence="1">PTC1-like winged helix-turn-helix domain-containing protein</fullName>
    </recommendedName>
</protein>
<dbReference type="Gramene" id="arahy.Tifrunner.gnm2.ann2.Ah08g338600.1">
    <property type="protein sequence ID" value="arahy.Tifrunner.gnm2.ann2.Ah08g338600.1-CDS"/>
    <property type="gene ID" value="arahy.Tifrunner.gnm2.ann2.Ah08g338600"/>
</dbReference>
<dbReference type="GO" id="GO:0007131">
    <property type="term" value="P:reciprocal meiotic recombination"/>
    <property type="evidence" value="ECO:0007669"/>
    <property type="project" value="InterPro"/>
</dbReference>
<sequence>MERLGVRHRMMFTVQHEDEGYESQSSLDTCEDELLNDEEEEEIINNKILPEIKKRKRLSLSELREVKESCQRQSISKLKTHNYESATFEHPITRPALRMAARKHISDTGLLDHLLKHIDGKVAPGGTERFRRCFNTNRIMEYWLESADLDKIPQKEQLQLSYRMPPSESLEGCTSSSASDSSDELKLLKIEMAQLKKCMQELIAEQQQKTETSLIQFQEIRKGFVKWKVVIDRHVKEIMASLKDVQGKYGDLVVWKTKVEQQLAEITNKLNDLKDSKECPTFRPQETWKDWIGSSNLDHIHGDKFAPWIRSSGVLNVQQEVIHEDPNSTLPIQQLSEDLTYAKRKQDQPNVTADSSTTVNSKSELDNSLVMFQEMYKDIFKWRERIEQQLLEVSNAIFSLLAMK</sequence>
<feature type="domain" description="PTC1-like winged helix-turn-helix" evidence="1">
    <location>
        <begin position="87"/>
        <end position="146"/>
    </location>
</feature>
<dbReference type="InterPro" id="IPR044221">
    <property type="entry name" value="DYAD/AMEIOTIC1"/>
</dbReference>
<dbReference type="PANTHER" id="PTHR46740">
    <property type="entry name" value="PROTEIN DYAD"/>
    <property type="match status" value="1"/>
</dbReference>
<dbReference type="Proteomes" id="UP000289738">
    <property type="component" value="Chromosome A08"/>
</dbReference>
<reference evidence="2 3" key="1">
    <citation type="submission" date="2019-01" db="EMBL/GenBank/DDBJ databases">
        <title>Sequencing of cultivated peanut Arachis hypogaea provides insights into genome evolution and oil improvement.</title>
        <authorList>
            <person name="Chen X."/>
        </authorList>
    </citation>
    <scope>NUCLEOTIDE SEQUENCE [LARGE SCALE GENOMIC DNA]</scope>
    <source>
        <strain evidence="3">cv. Fuhuasheng</strain>
        <tissue evidence="2">Leaves</tissue>
    </source>
</reference>
<evidence type="ECO:0000313" key="3">
    <source>
        <dbReference type="Proteomes" id="UP000289738"/>
    </source>
</evidence>
<dbReference type="SMR" id="A0A445C1H4"/>